<dbReference type="Proteomes" id="UP000031760">
    <property type="component" value="Chromosome"/>
</dbReference>
<dbReference type="SUPFAM" id="SSF102588">
    <property type="entry name" value="LmbE-like"/>
    <property type="match status" value="1"/>
</dbReference>
<dbReference type="STRING" id="1454201.NMS_2730"/>
<dbReference type="RefSeq" id="WP_041497250.1">
    <property type="nucleotide sequence ID" value="NZ_AP014548.1"/>
</dbReference>
<dbReference type="KEGG" id="nmf:NMS_2730"/>
<organism evidence="1 2">
    <name type="scientific">Nonlabens marinus S1-08</name>
    <dbReference type="NCBI Taxonomy" id="1454201"/>
    <lineage>
        <taxon>Bacteria</taxon>
        <taxon>Pseudomonadati</taxon>
        <taxon>Bacteroidota</taxon>
        <taxon>Flavobacteriia</taxon>
        <taxon>Flavobacteriales</taxon>
        <taxon>Flavobacteriaceae</taxon>
        <taxon>Nonlabens</taxon>
    </lineage>
</organism>
<dbReference type="PANTHER" id="PTHR12993">
    <property type="entry name" value="N-ACETYLGLUCOSAMINYL-PHOSPHATIDYLINOSITOL DE-N-ACETYLASE-RELATED"/>
    <property type="match status" value="1"/>
</dbReference>
<accession>W8VS97</accession>
<dbReference type="InterPro" id="IPR024078">
    <property type="entry name" value="LmbE-like_dom_sf"/>
</dbReference>
<dbReference type="HOGENOM" id="CLU_049311_6_0_10"/>
<dbReference type="Pfam" id="PF02585">
    <property type="entry name" value="PIG-L"/>
    <property type="match status" value="1"/>
</dbReference>
<dbReference type="AlphaFoldDB" id="W8VS97"/>
<dbReference type="EMBL" id="AP014548">
    <property type="protein sequence ID" value="BAO56739.1"/>
    <property type="molecule type" value="Genomic_DNA"/>
</dbReference>
<name>W8VS97_9FLAO</name>
<protein>
    <recommendedName>
        <fullName evidence="3">LmbE-related protein</fullName>
    </recommendedName>
</protein>
<evidence type="ECO:0000313" key="1">
    <source>
        <dbReference type="EMBL" id="BAO56739.1"/>
    </source>
</evidence>
<evidence type="ECO:0000313" key="2">
    <source>
        <dbReference type="Proteomes" id="UP000031760"/>
    </source>
</evidence>
<dbReference type="GO" id="GO:0016811">
    <property type="term" value="F:hydrolase activity, acting on carbon-nitrogen (but not peptide) bonds, in linear amides"/>
    <property type="evidence" value="ECO:0007669"/>
    <property type="project" value="TreeGrafter"/>
</dbReference>
<evidence type="ECO:0008006" key="3">
    <source>
        <dbReference type="Google" id="ProtNLM"/>
    </source>
</evidence>
<reference evidence="1 2" key="1">
    <citation type="journal article" date="2014" name="Proc. Natl. Acad. Sci. U.S.A.">
        <title>Functional characterization of flavobacteria rhodopsins reveals a unique class of light-driven chloride pump in bacteria.</title>
        <authorList>
            <person name="Yoshizawa S."/>
            <person name="Kumagai Y."/>
            <person name="Kim H."/>
            <person name="Ogura Y."/>
            <person name="Hayashi T."/>
            <person name="Iwasaki W."/>
            <person name="DeLong E.F."/>
            <person name="Kogure K."/>
        </authorList>
    </citation>
    <scope>NUCLEOTIDE SEQUENCE [LARGE SCALE GENOMIC DNA]</scope>
    <source>
        <strain evidence="1 2">S1-08</strain>
    </source>
</reference>
<gene>
    <name evidence="1" type="ORF">NMS_2730</name>
</gene>
<keyword evidence="2" id="KW-1185">Reference proteome</keyword>
<sequence length="223" mass="25759">MKKIIVISAHPDDEILGAGGTLLKHIANGDEVYWLITTNIFEAQGFSKQRVDSRQQEIRKVEKTLGIKETFLLNYHTMQLSYSSILDMVPRISKIFNKVKPEVIYCLNRSDAHSDHRVTFDAVMACTKSFRYPFIKQVLLYECISETEFAPALPEKVFLPNFFVDVSKHFDQKLEIMKIYESELEEHPFPRSLRNIEALAVFRGASVGVEYAEAFQLIKYIDK</sequence>
<proteinExistence type="predicted"/>
<dbReference type="InterPro" id="IPR003737">
    <property type="entry name" value="GlcNAc_PI_deacetylase-related"/>
</dbReference>
<dbReference type="OrthoDB" id="9790023at2"/>
<dbReference type="PANTHER" id="PTHR12993:SF30">
    <property type="entry name" value="N-ACETYL-ALPHA-D-GLUCOSAMINYL L-MALATE DEACETYLASE 1"/>
    <property type="match status" value="1"/>
</dbReference>
<dbReference type="Gene3D" id="3.40.50.10320">
    <property type="entry name" value="LmbE-like"/>
    <property type="match status" value="1"/>
</dbReference>